<comment type="caution">
    <text evidence="9">The sequence shown here is derived from an EMBL/GenBank/DDBJ whole genome shotgun (WGS) entry which is preliminary data.</text>
</comment>
<dbReference type="InterPro" id="IPR036938">
    <property type="entry name" value="PAP2/HPO_sf"/>
</dbReference>
<evidence type="ECO:0000256" key="3">
    <source>
        <dbReference type="ARBA" id="ARBA00022692"/>
    </source>
</evidence>
<evidence type="ECO:0000259" key="8">
    <source>
        <dbReference type="SMART" id="SM00014"/>
    </source>
</evidence>
<evidence type="ECO:0000256" key="6">
    <source>
        <dbReference type="ARBA" id="ARBA00023136"/>
    </source>
</evidence>
<feature type="transmembrane region" description="Helical" evidence="7">
    <location>
        <begin position="120"/>
        <end position="142"/>
    </location>
</feature>
<organism evidence="9 10">
    <name type="scientific">Polaromonas aquatica</name>
    <dbReference type="NCBI Taxonomy" id="332657"/>
    <lineage>
        <taxon>Bacteria</taxon>
        <taxon>Pseudomonadati</taxon>
        <taxon>Pseudomonadota</taxon>
        <taxon>Betaproteobacteria</taxon>
        <taxon>Burkholderiales</taxon>
        <taxon>Comamonadaceae</taxon>
        <taxon>Polaromonas</taxon>
    </lineage>
</organism>
<dbReference type="PANTHER" id="PTHR14969:SF62">
    <property type="entry name" value="DECAPRENYLPHOSPHORYL-5-PHOSPHORIBOSE PHOSPHATASE RV3807C-RELATED"/>
    <property type="match status" value="1"/>
</dbReference>
<feature type="transmembrane region" description="Helical" evidence="7">
    <location>
        <begin position="76"/>
        <end position="100"/>
    </location>
</feature>
<evidence type="ECO:0000313" key="10">
    <source>
        <dbReference type="Proteomes" id="UP001596270"/>
    </source>
</evidence>
<feature type="transmembrane region" description="Helical" evidence="7">
    <location>
        <begin position="149"/>
        <end position="167"/>
    </location>
</feature>
<keyword evidence="5 7" id="KW-1133">Transmembrane helix</keyword>
<dbReference type="PANTHER" id="PTHR14969">
    <property type="entry name" value="SPHINGOSINE-1-PHOSPHATE PHOSPHOHYDROLASE"/>
    <property type="match status" value="1"/>
</dbReference>
<proteinExistence type="predicted"/>
<feature type="transmembrane region" description="Helical" evidence="7">
    <location>
        <begin position="173"/>
        <end position="194"/>
    </location>
</feature>
<comment type="subcellular location">
    <subcellularLocation>
        <location evidence="1">Cell membrane</location>
        <topology evidence="1">Multi-pass membrane protein</topology>
    </subcellularLocation>
</comment>
<evidence type="ECO:0000256" key="2">
    <source>
        <dbReference type="ARBA" id="ARBA00022475"/>
    </source>
</evidence>
<evidence type="ECO:0000256" key="5">
    <source>
        <dbReference type="ARBA" id="ARBA00022989"/>
    </source>
</evidence>
<evidence type="ECO:0000256" key="7">
    <source>
        <dbReference type="SAM" id="Phobius"/>
    </source>
</evidence>
<dbReference type="Gene3D" id="1.20.144.10">
    <property type="entry name" value="Phosphatidic acid phosphatase type 2/haloperoxidase"/>
    <property type="match status" value="1"/>
</dbReference>
<name>A0ABW1TU61_9BURK</name>
<reference evidence="10" key="1">
    <citation type="journal article" date="2019" name="Int. J. Syst. Evol. Microbiol.">
        <title>The Global Catalogue of Microorganisms (GCM) 10K type strain sequencing project: providing services to taxonomists for standard genome sequencing and annotation.</title>
        <authorList>
            <consortium name="The Broad Institute Genomics Platform"/>
            <consortium name="The Broad Institute Genome Sequencing Center for Infectious Disease"/>
            <person name="Wu L."/>
            <person name="Ma J."/>
        </authorList>
    </citation>
    <scope>NUCLEOTIDE SEQUENCE [LARGE SCALE GENOMIC DNA]</scope>
    <source>
        <strain evidence="10">CCUG 39402</strain>
    </source>
</reference>
<evidence type="ECO:0000256" key="4">
    <source>
        <dbReference type="ARBA" id="ARBA00022801"/>
    </source>
</evidence>
<dbReference type="EMBL" id="JBHSRS010000013">
    <property type="protein sequence ID" value="MFC6280797.1"/>
    <property type="molecule type" value="Genomic_DNA"/>
</dbReference>
<keyword evidence="10" id="KW-1185">Reference proteome</keyword>
<evidence type="ECO:0000313" key="9">
    <source>
        <dbReference type="EMBL" id="MFC6280797.1"/>
    </source>
</evidence>
<dbReference type="InterPro" id="IPR000326">
    <property type="entry name" value="PAP2/HPO"/>
</dbReference>
<dbReference type="Pfam" id="PF01569">
    <property type="entry name" value="PAP2"/>
    <property type="match status" value="1"/>
</dbReference>
<evidence type="ECO:0000256" key="1">
    <source>
        <dbReference type="ARBA" id="ARBA00004651"/>
    </source>
</evidence>
<keyword evidence="3 7" id="KW-0812">Transmembrane</keyword>
<accession>A0ABW1TU61</accession>
<dbReference type="SUPFAM" id="SSF48317">
    <property type="entry name" value="Acid phosphatase/Vanadium-dependent haloperoxidase"/>
    <property type="match status" value="1"/>
</dbReference>
<feature type="transmembrane region" description="Helical" evidence="7">
    <location>
        <begin position="38"/>
        <end position="64"/>
    </location>
</feature>
<protein>
    <submittedName>
        <fullName evidence="9">Phosphatase PAP2 family protein</fullName>
    </submittedName>
</protein>
<feature type="domain" description="Phosphatidic acid phosphatase type 2/haloperoxidase" evidence="8">
    <location>
        <begin position="75"/>
        <end position="188"/>
    </location>
</feature>
<dbReference type="SMART" id="SM00014">
    <property type="entry name" value="acidPPc"/>
    <property type="match status" value="1"/>
</dbReference>
<gene>
    <name evidence="9" type="ORF">ACFQND_06070</name>
</gene>
<keyword evidence="2" id="KW-1003">Cell membrane</keyword>
<sequence>MTVIGTGDMGLLRHWVYDWGGLNTQLMLWINRSMPADWIGFARLLSAIGSYWGAPLMGVALLGWRAVKRSEPAALAPFRFGVGVLVAILLAWTAKAAFALPRPSDLYANDMAWVLGAPDSLYAFPSGHAVYTAAVVASLWPLGPWPFRLLLLAIAAAVGWSRVALGAHFPADVVAGFLLGGACVVATHGWAVSLKRAVAKWRARR</sequence>
<dbReference type="RefSeq" id="WP_377412599.1">
    <property type="nucleotide sequence ID" value="NZ_JBHSRS010000013.1"/>
</dbReference>
<keyword evidence="6 7" id="KW-0472">Membrane</keyword>
<keyword evidence="4" id="KW-0378">Hydrolase</keyword>
<dbReference type="Proteomes" id="UP001596270">
    <property type="component" value="Unassembled WGS sequence"/>
</dbReference>